<dbReference type="EMBL" id="WTPW01000767">
    <property type="protein sequence ID" value="KAF0482061.1"/>
    <property type="molecule type" value="Genomic_DNA"/>
</dbReference>
<dbReference type="GO" id="GO:0016973">
    <property type="term" value="P:poly(A)+ mRNA export from nucleus"/>
    <property type="evidence" value="ECO:0007669"/>
    <property type="project" value="TreeGrafter"/>
</dbReference>
<evidence type="ECO:0000256" key="6">
    <source>
        <dbReference type="ARBA" id="ARBA00023010"/>
    </source>
</evidence>
<dbReference type="GO" id="GO:0006606">
    <property type="term" value="P:protein import into nucleus"/>
    <property type="evidence" value="ECO:0007669"/>
    <property type="project" value="TreeGrafter"/>
</dbReference>
<dbReference type="InterPro" id="IPR015943">
    <property type="entry name" value="WD40/YVTN_repeat-like_dom_sf"/>
</dbReference>
<keyword evidence="4" id="KW-0509">mRNA transport</keyword>
<reference evidence="11 12" key="1">
    <citation type="journal article" date="2019" name="Environ. Microbiol.">
        <title>At the nexus of three kingdoms: the genome of the mycorrhizal fungus Gigaspora margarita provides insights into plant, endobacterial and fungal interactions.</title>
        <authorList>
            <person name="Venice F."/>
            <person name="Ghignone S."/>
            <person name="Salvioli di Fossalunga A."/>
            <person name="Amselem J."/>
            <person name="Novero M."/>
            <person name="Xianan X."/>
            <person name="Sedzielewska Toro K."/>
            <person name="Morin E."/>
            <person name="Lipzen A."/>
            <person name="Grigoriev I.V."/>
            <person name="Henrissat B."/>
            <person name="Martin F.M."/>
            <person name="Bonfante P."/>
        </authorList>
    </citation>
    <scope>NUCLEOTIDE SEQUENCE [LARGE SCALE GENOMIC DNA]</scope>
    <source>
        <strain evidence="11 12">BEG34</strain>
    </source>
</reference>
<keyword evidence="7" id="KW-0539">Nucleus</keyword>
<feature type="compositionally biased region" description="Polar residues" evidence="8">
    <location>
        <begin position="14"/>
        <end position="32"/>
    </location>
</feature>
<comment type="caution">
    <text evidence="11">The sequence shown here is derived from an EMBL/GenBank/DDBJ whole genome shotgun (WGS) entry which is preliminary data.</text>
</comment>
<evidence type="ECO:0000313" key="12">
    <source>
        <dbReference type="Proteomes" id="UP000439903"/>
    </source>
</evidence>
<sequence>MFTVKNAKEQLLSQGESATLATPLQGESSTLPTPLLDEREDLEFTPTWTIELPQTTTSNLIQPPVKMETELEKPTPALYLKFEKHEVEHFGSLPTEVEELMRSAAGLSSEHISLQKYMTQPLKRPDTVYKFQMPSCDGEPIDSDKLPLVCLIPSAEGSKPGLLACTPKGEFRYWEDISYAMTEAERYKGLKVYLQEGDQGIYLACHETKGSSRENCVIIFGTEHVALYRIQVCQPDGKPTLISSSISRPAGFIGQLSSYIWQSGKLDDGGIVSTTLGAKLGKNYSSELFVLLEKSLEKWILQGTRVAPKYKFCQDIHNIIAQEVYISDGVFESNPLDVQLLDIEFAKNGELVILVSHLPNSQQSESDQNKDLTYFLVVLNTIDQESSSGQYNVTRCIPLKVHSNVSLGPNAKLVMPNGGPGAFVVFPQAIIVTTILKDVNYTNIITMCDPINDIIVGFGAEGSKSWHPRDTTDDISEMLILTTKTGVMSCRLNISEIIEENAPLQSEQMDIEDSQAKRNRELKFTIEQAIFRKDDTNVPVFCTLPPDFKGDINKVVLEISDEILDSRSQYLDESIDLKSQLQERNNKMASLIQFIHNSKAVDKLHPSTRQRLFWNAEKMACVKKLWNHHNASYLPTQDGAEGLCRKLLNSAIHEYFQDRNFQPSPNEDLARFFYRFRVRDLGTIFTYIQRVIENYMDIDDRNLLVFEANTIILLAFEAAFDFRRMNKELYATTSNESKDSWTFQPELLKVLHQQFEDTDEAIRSFAVQHSSQTANDSLQYIGQDVNDYNKIPTKNTRIETLKDQMVNLADVLLGVTTERLICDDVRTRSNAQSYREKWSNILKKLVSIGRGDRAFALSESYEDYKTLVDLIMESGENIDDYIKIFMEKYQEKFAFKLYEWYLDEERYADLLSHPHVSEHKEWLRVFLNERNLGGISWMHDIYMDNYNDASIKLRLLTQNEKRVRKRKTFLSISKLTFLASLSDEMDTQNEDVQCNLEVIENGFELIDAYSVLQDQFVEIITSEDQTAVDEHKQVNVIVDNAAKNVKQYRPMHAKVFAQCVPYILHGEMLPTEGLIEVLTLKDKKEKDDFPFTLQFALSDDKLPDDRRRAILQTIWRRIYITDRWDCISNTNDMSDEDVNEQIKGTAVYHTLDIVSQTADIPLIQWFCPPAEAFFASTEEQLNRRFPEFNEEELVGLIEDYKKENTALEKVIQEYNLVMHVDHALKLLDLKSALDL</sequence>
<dbReference type="InterPro" id="IPR014908">
    <property type="entry name" value="Nucleoporin_Nup133/Nup155_N"/>
</dbReference>
<evidence type="ECO:0000256" key="4">
    <source>
        <dbReference type="ARBA" id="ARBA00022816"/>
    </source>
</evidence>
<feature type="region of interest" description="Disordered" evidence="8">
    <location>
        <begin position="14"/>
        <end position="34"/>
    </location>
</feature>
<keyword evidence="3" id="KW-0813">Transport</keyword>
<dbReference type="GO" id="GO:0031080">
    <property type="term" value="C:nuclear pore outer ring"/>
    <property type="evidence" value="ECO:0007669"/>
    <property type="project" value="TreeGrafter"/>
</dbReference>
<accession>A0A8H4ADC0</accession>
<dbReference type="AlphaFoldDB" id="A0A8H4ADC0"/>
<evidence type="ECO:0000256" key="3">
    <source>
        <dbReference type="ARBA" id="ARBA00022448"/>
    </source>
</evidence>
<dbReference type="Pfam" id="PF03177">
    <property type="entry name" value="Nucleoporin_C"/>
    <property type="match status" value="1"/>
</dbReference>
<feature type="domain" description="Nucleoporin Nup133/Nup155-like N-terminal" evidence="10">
    <location>
        <begin position="141"/>
        <end position="488"/>
    </location>
</feature>
<dbReference type="InterPro" id="IPR007187">
    <property type="entry name" value="Nucleoporin_Nup133/Nup155_C"/>
</dbReference>
<dbReference type="PANTHER" id="PTHR13405:SF11">
    <property type="entry name" value="NUCLEAR PORE COMPLEX PROTEIN NUP133"/>
    <property type="match status" value="1"/>
</dbReference>
<dbReference type="SUPFAM" id="SSF117289">
    <property type="entry name" value="Nucleoporin domain"/>
    <property type="match status" value="1"/>
</dbReference>
<dbReference type="PANTHER" id="PTHR13405">
    <property type="entry name" value="NUCLEAR PORE COMPLEX PROTEIN NUP133"/>
    <property type="match status" value="1"/>
</dbReference>
<dbReference type="Gene3D" id="2.130.10.10">
    <property type="entry name" value="YVTN repeat-like/Quinoprotein amine dehydrogenase"/>
    <property type="match status" value="1"/>
</dbReference>
<keyword evidence="6" id="KW-0811">Translocation</keyword>
<dbReference type="Gene3D" id="1.25.40.700">
    <property type="match status" value="1"/>
</dbReference>
<evidence type="ECO:0000256" key="8">
    <source>
        <dbReference type="SAM" id="MobiDB-lite"/>
    </source>
</evidence>
<dbReference type="Gene3D" id="1.20.58.1380">
    <property type="match status" value="1"/>
</dbReference>
<evidence type="ECO:0000256" key="2">
    <source>
        <dbReference type="ARBA" id="ARBA00005569"/>
    </source>
</evidence>
<keyword evidence="12" id="KW-1185">Reference proteome</keyword>
<evidence type="ECO:0000256" key="1">
    <source>
        <dbReference type="ARBA" id="ARBA00004259"/>
    </source>
</evidence>
<name>A0A8H4ADC0_GIGMA</name>
<evidence type="ECO:0000259" key="10">
    <source>
        <dbReference type="Pfam" id="PF08801"/>
    </source>
</evidence>
<proteinExistence type="inferred from homology"/>
<evidence type="ECO:0000313" key="11">
    <source>
        <dbReference type="EMBL" id="KAF0482061.1"/>
    </source>
</evidence>
<comment type="subcellular location">
    <subcellularLocation>
        <location evidence="1">Nucleus envelope</location>
    </subcellularLocation>
</comment>
<organism evidence="11 12">
    <name type="scientific">Gigaspora margarita</name>
    <dbReference type="NCBI Taxonomy" id="4874"/>
    <lineage>
        <taxon>Eukaryota</taxon>
        <taxon>Fungi</taxon>
        <taxon>Fungi incertae sedis</taxon>
        <taxon>Mucoromycota</taxon>
        <taxon>Glomeromycotina</taxon>
        <taxon>Glomeromycetes</taxon>
        <taxon>Diversisporales</taxon>
        <taxon>Gigasporaceae</taxon>
        <taxon>Gigaspora</taxon>
    </lineage>
</organism>
<dbReference type="InterPro" id="IPR037624">
    <property type="entry name" value="Nup133-like"/>
</dbReference>
<dbReference type="GO" id="GO:0000972">
    <property type="term" value="P:transcription-dependent tethering of RNA polymerase II gene DNA at nuclear periphery"/>
    <property type="evidence" value="ECO:0007669"/>
    <property type="project" value="TreeGrafter"/>
</dbReference>
<feature type="domain" description="Nucleoporin Nup133/Nup155-like C-terminal" evidence="9">
    <location>
        <begin position="830"/>
        <end position="1214"/>
    </location>
</feature>
<dbReference type="Proteomes" id="UP000439903">
    <property type="component" value="Unassembled WGS sequence"/>
</dbReference>
<comment type="similarity">
    <text evidence="2">Belongs to the nucleoporin Nup133 family.</text>
</comment>
<evidence type="ECO:0000256" key="5">
    <source>
        <dbReference type="ARBA" id="ARBA00022927"/>
    </source>
</evidence>
<keyword evidence="5" id="KW-0653">Protein transport</keyword>
<evidence type="ECO:0000256" key="7">
    <source>
        <dbReference type="ARBA" id="ARBA00023242"/>
    </source>
</evidence>
<dbReference type="Pfam" id="PF08801">
    <property type="entry name" value="Nucleoporin_N"/>
    <property type="match status" value="1"/>
</dbReference>
<dbReference type="GO" id="GO:0017056">
    <property type="term" value="F:structural constituent of nuclear pore"/>
    <property type="evidence" value="ECO:0007669"/>
    <property type="project" value="InterPro"/>
</dbReference>
<protein>
    <submittedName>
        <fullName evidence="11">Nuclear pore protein</fullName>
    </submittedName>
</protein>
<evidence type="ECO:0000259" key="9">
    <source>
        <dbReference type="Pfam" id="PF03177"/>
    </source>
</evidence>
<gene>
    <name evidence="11" type="ORF">F8M41_023520</name>
</gene>
<dbReference type="OrthoDB" id="103454at2759"/>